<sequence>MSTPCSNSQLYALPYLSDSTRLFSSVADQEWAVFLDSGSAEKRQGRYDIFATQPVCTLLTKGKQTLITKAGKSSISKLDPFTLVKQQLPLQQAFPEVPFNGGAIGYFAYDLARNLETLPEIAQDAEHTPDMAIGIYQWAVVVDHRQKRSYLVGSADSTEHWQALIQQFSQYPEERTILNFQVTGEIQSNMTMESYKQAFAKIKNYLKEGDCYQVNLAQRFVTTCQGDPWDAYCQLRQINSAPFSAYLNVPGVQLLSSSPERFLKVSAGKVETKPIKGTRPRKENVLANQQQIEDLLISPKDRAENVMIVDLLRNDISKNCLPGSVKVPKLFALESYATVHHLVSTISGQLAANSHALDLLRSCFPGGSITGAPKIRAMEIIEELEPHRRGIYCGSIAYIGFDGNMDSNITIRTLVHSDNTIRFWAGGGIVNDSEVEAEYQESFDKAAVLLNLLQQMQVS</sequence>
<proteinExistence type="predicted"/>
<protein>
    <recommendedName>
        <fullName evidence="1">aminodeoxychorismate synthase</fullName>
        <ecNumber evidence="1">2.6.1.85</ecNumber>
    </recommendedName>
</protein>
<dbReference type="PRINTS" id="PR00095">
    <property type="entry name" value="ANTSNTHASEI"/>
</dbReference>
<dbReference type="InterPro" id="IPR006805">
    <property type="entry name" value="Anth_synth_I_N"/>
</dbReference>
<dbReference type="Gene3D" id="3.60.120.10">
    <property type="entry name" value="Anthranilate synthase"/>
    <property type="match status" value="1"/>
</dbReference>
<dbReference type="Proteomes" id="UP000191980">
    <property type="component" value="Unassembled WGS sequence"/>
</dbReference>
<dbReference type="PANTHER" id="PTHR11236">
    <property type="entry name" value="AMINOBENZOATE/ANTHRANILATE SYNTHASE"/>
    <property type="match status" value="1"/>
</dbReference>
<keyword evidence="6" id="KW-1185">Reference proteome</keyword>
<comment type="caution">
    <text evidence="5">The sequence shown here is derived from an EMBL/GenBank/DDBJ whole genome shotgun (WGS) entry which is preliminary data.</text>
</comment>
<evidence type="ECO:0000313" key="5">
    <source>
        <dbReference type="EMBL" id="OQK18352.1"/>
    </source>
</evidence>
<dbReference type="AlphaFoldDB" id="A0A1V8MA33"/>
<reference evidence="5 6" key="1">
    <citation type="submission" date="2015-12" db="EMBL/GenBank/DDBJ databases">
        <authorList>
            <person name="Shamseldin A."/>
            <person name="Moawad H."/>
            <person name="Abd El-Rahim W.M."/>
            <person name="Sadowsky M.J."/>
        </authorList>
    </citation>
    <scope>NUCLEOTIDE SEQUENCE [LARGE SCALE GENOMIC DNA]</scope>
    <source>
        <strain evidence="5 6">WF1</strain>
    </source>
</reference>
<dbReference type="InterPro" id="IPR019999">
    <property type="entry name" value="Anth_synth_I-like"/>
</dbReference>
<dbReference type="STRING" id="1420851.AU255_11205"/>
<organism evidence="5 6">
    <name type="scientific">Methyloprofundus sedimenti</name>
    <dbReference type="NCBI Taxonomy" id="1420851"/>
    <lineage>
        <taxon>Bacteria</taxon>
        <taxon>Pseudomonadati</taxon>
        <taxon>Pseudomonadota</taxon>
        <taxon>Gammaproteobacteria</taxon>
        <taxon>Methylococcales</taxon>
        <taxon>Methylococcaceae</taxon>
        <taxon>Methyloprofundus</taxon>
    </lineage>
</organism>
<evidence type="ECO:0000259" key="4">
    <source>
        <dbReference type="Pfam" id="PF04715"/>
    </source>
</evidence>
<dbReference type="SUPFAM" id="SSF56322">
    <property type="entry name" value="ADC synthase"/>
    <property type="match status" value="1"/>
</dbReference>
<accession>A0A1V8MA33</accession>
<dbReference type="Pfam" id="PF00425">
    <property type="entry name" value="Chorismate_bind"/>
    <property type="match status" value="1"/>
</dbReference>
<dbReference type="EMBL" id="LPUF01000001">
    <property type="protein sequence ID" value="OQK18352.1"/>
    <property type="molecule type" value="Genomic_DNA"/>
</dbReference>
<evidence type="ECO:0000256" key="1">
    <source>
        <dbReference type="ARBA" id="ARBA00013139"/>
    </source>
</evidence>
<evidence type="ECO:0000259" key="3">
    <source>
        <dbReference type="Pfam" id="PF00425"/>
    </source>
</evidence>
<dbReference type="GO" id="GO:0046820">
    <property type="term" value="F:4-amino-4-deoxychorismate synthase activity"/>
    <property type="evidence" value="ECO:0007669"/>
    <property type="project" value="UniProtKB-EC"/>
</dbReference>
<dbReference type="InterPro" id="IPR015890">
    <property type="entry name" value="Chorismate_C"/>
</dbReference>
<keyword evidence="2" id="KW-0808">Transferase</keyword>
<dbReference type="InterPro" id="IPR005801">
    <property type="entry name" value="ADC_synthase"/>
</dbReference>
<feature type="domain" description="Anthranilate synthase component I N-terminal" evidence="4">
    <location>
        <begin position="20"/>
        <end position="151"/>
    </location>
</feature>
<dbReference type="NCBIfam" id="TIGR00553">
    <property type="entry name" value="pabB"/>
    <property type="match status" value="1"/>
</dbReference>
<dbReference type="OrthoDB" id="9803598at2"/>
<gene>
    <name evidence="5" type="primary">pabB</name>
    <name evidence="5" type="ORF">AU255_11205</name>
</gene>
<dbReference type="EC" id="2.6.1.85" evidence="1"/>
<dbReference type="PANTHER" id="PTHR11236:SF50">
    <property type="entry name" value="AMINODEOXYCHORISMATE SYNTHASE COMPONENT 1"/>
    <property type="match status" value="1"/>
</dbReference>
<dbReference type="Pfam" id="PF04715">
    <property type="entry name" value="Anth_synt_I_N"/>
    <property type="match status" value="1"/>
</dbReference>
<dbReference type="GO" id="GO:0000162">
    <property type="term" value="P:L-tryptophan biosynthetic process"/>
    <property type="evidence" value="ECO:0007669"/>
    <property type="project" value="TreeGrafter"/>
</dbReference>
<evidence type="ECO:0000256" key="2">
    <source>
        <dbReference type="ARBA" id="ARBA00022679"/>
    </source>
</evidence>
<name>A0A1V8MA33_9GAMM</name>
<dbReference type="GO" id="GO:0009396">
    <property type="term" value="P:folic acid-containing compound biosynthetic process"/>
    <property type="evidence" value="ECO:0007669"/>
    <property type="project" value="InterPro"/>
</dbReference>
<dbReference type="RefSeq" id="WP_080522954.1">
    <property type="nucleotide sequence ID" value="NZ_LPUF01000001.1"/>
</dbReference>
<feature type="domain" description="Chorismate-utilising enzyme C-terminal" evidence="3">
    <location>
        <begin position="193"/>
        <end position="445"/>
    </location>
</feature>
<evidence type="ECO:0000313" key="6">
    <source>
        <dbReference type="Proteomes" id="UP000191980"/>
    </source>
</evidence>
<dbReference type="InterPro" id="IPR005802">
    <property type="entry name" value="ADC_synth_comp_1"/>
</dbReference>